<dbReference type="Proteomes" id="UP000176611">
    <property type="component" value="Unassembled WGS sequence"/>
</dbReference>
<gene>
    <name evidence="1" type="ORF">A2586_02770</name>
</gene>
<protein>
    <submittedName>
        <fullName evidence="1">Uncharacterized protein</fullName>
    </submittedName>
</protein>
<evidence type="ECO:0000313" key="1">
    <source>
        <dbReference type="EMBL" id="OGY69337.1"/>
    </source>
</evidence>
<organism evidence="1 2">
    <name type="scientific">Candidatus Harrisonbacteria bacterium RIFOXYD1_FULL_40_9</name>
    <dbReference type="NCBI Taxonomy" id="1798412"/>
    <lineage>
        <taxon>Bacteria</taxon>
        <taxon>Candidatus Harrisoniibacteriota</taxon>
    </lineage>
</organism>
<name>A0A1G1ZZK3_9BACT</name>
<evidence type="ECO:0000313" key="2">
    <source>
        <dbReference type="Proteomes" id="UP000176611"/>
    </source>
</evidence>
<comment type="caution">
    <text evidence="1">The sequence shown here is derived from an EMBL/GenBank/DDBJ whole genome shotgun (WGS) entry which is preliminary data.</text>
</comment>
<reference evidence="1 2" key="1">
    <citation type="journal article" date="2016" name="Nat. Commun.">
        <title>Thousands of microbial genomes shed light on interconnected biogeochemical processes in an aquifer system.</title>
        <authorList>
            <person name="Anantharaman K."/>
            <person name="Brown C.T."/>
            <person name="Hug L.A."/>
            <person name="Sharon I."/>
            <person name="Castelle C.J."/>
            <person name="Probst A.J."/>
            <person name="Thomas B.C."/>
            <person name="Singh A."/>
            <person name="Wilkins M.J."/>
            <person name="Karaoz U."/>
            <person name="Brodie E.L."/>
            <person name="Williams K.H."/>
            <person name="Hubbard S.S."/>
            <person name="Banfield J.F."/>
        </authorList>
    </citation>
    <scope>NUCLEOTIDE SEQUENCE [LARGE SCALE GENOMIC DNA]</scope>
</reference>
<dbReference type="AlphaFoldDB" id="A0A1G1ZZK3"/>
<proteinExistence type="predicted"/>
<accession>A0A1G1ZZK3</accession>
<dbReference type="EMBL" id="MHJO01000014">
    <property type="protein sequence ID" value="OGY69337.1"/>
    <property type="molecule type" value="Genomic_DNA"/>
</dbReference>
<sequence length="147" mass="17026">MYYRTSSIIKAGRWQVCLFNNCNIHVGGGNMKIRLLLFPYYVTPESARTFSPVFFAELDRLGVEIKPEWWNGMLEGIKPSPSDKPTIVRASSQMKCDETELALRCEKLGFFLFYNDLWLFSVGRPVGGEEMVEGFRMWVRGRRKIEA</sequence>